<dbReference type="AlphaFoldDB" id="A0A813E6J5"/>
<dbReference type="EMBL" id="CAJNNV010006198">
    <property type="protein sequence ID" value="CAE8593230.1"/>
    <property type="molecule type" value="Genomic_DNA"/>
</dbReference>
<evidence type="ECO:0000313" key="1">
    <source>
        <dbReference type="EMBL" id="CAE8593230.1"/>
    </source>
</evidence>
<protein>
    <submittedName>
        <fullName evidence="1">Uncharacterized protein</fullName>
    </submittedName>
</protein>
<name>A0A813E6J5_POLGL</name>
<gene>
    <name evidence="1" type="ORF">PGLA1383_LOCUS11832</name>
    <name evidence="2" type="ORF">PGLA2088_LOCUS27520</name>
</gene>
<feature type="non-terminal residue" evidence="1">
    <location>
        <position position="1"/>
    </location>
</feature>
<organism evidence="1 3">
    <name type="scientific">Polarella glacialis</name>
    <name type="common">Dinoflagellate</name>
    <dbReference type="NCBI Taxonomy" id="89957"/>
    <lineage>
        <taxon>Eukaryota</taxon>
        <taxon>Sar</taxon>
        <taxon>Alveolata</taxon>
        <taxon>Dinophyceae</taxon>
        <taxon>Suessiales</taxon>
        <taxon>Suessiaceae</taxon>
        <taxon>Polarella</taxon>
    </lineage>
</organism>
<comment type="caution">
    <text evidence="1">The sequence shown here is derived from an EMBL/GenBank/DDBJ whole genome shotgun (WGS) entry which is preliminary data.</text>
</comment>
<sequence length="88" mass="9807">VNRHRQDVAFKGFAITDPLTDEVAFAPQSRKQQCPKSLEDVFQPQPSLPLPRNHQKTFQIHNTWHRPMVSEALGRVGPASSTSPSGFG</sequence>
<evidence type="ECO:0000313" key="3">
    <source>
        <dbReference type="Proteomes" id="UP000654075"/>
    </source>
</evidence>
<dbReference type="Proteomes" id="UP000626109">
    <property type="component" value="Unassembled WGS sequence"/>
</dbReference>
<dbReference type="Proteomes" id="UP000654075">
    <property type="component" value="Unassembled WGS sequence"/>
</dbReference>
<accession>A0A813E6J5</accession>
<evidence type="ECO:0000313" key="2">
    <source>
        <dbReference type="EMBL" id="CAE8691664.1"/>
    </source>
</evidence>
<keyword evidence="3" id="KW-1185">Reference proteome</keyword>
<proteinExistence type="predicted"/>
<reference evidence="1" key="1">
    <citation type="submission" date="2021-02" db="EMBL/GenBank/DDBJ databases">
        <authorList>
            <person name="Dougan E. K."/>
            <person name="Rhodes N."/>
            <person name="Thang M."/>
            <person name="Chan C."/>
        </authorList>
    </citation>
    <scope>NUCLEOTIDE SEQUENCE</scope>
</reference>
<dbReference type="EMBL" id="CAJNNW010027488">
    <property type="protein sequence ID" value="CAE8691664.1"/>
    <property type="molecule type" value="Genomic_DNA"/>
</dbReference>